<accession>A0ABX7TGB3</accession>
<dbReference type="Proteomes" id="UP000663954">
    <property type="component" value="Chromosome"/>
</dbReference>
<proteinExistence type="predicted"/>
<dbReference type="EMBL" id="CP071770">
    <property type="protein sequence ID" value="QTD62736.1"/>
    <property type="molecule type" value="Genomic_DNA"/>
</dbReference>
<sequence>MCGGGSLGKLFKKGAGSIFGNGISEMLGRVDQKNAEASSPEAQQTKDDNAAQAVRKKKRLSEVLSSSEDKKTTLGG</sequence>
<dbReference type="GeneID" id="64223480"/>
<organism evidence="2 3">
    <name type="scientific">Acinetobacter towneri</name>
    <dbReference type="NCBI Taxonomy" id="202956"/>
    <lineage>
        <taxon>Bacteria</taxon>
        <taxon>Pseudomonadati</taxon>
        <taxon>Pseudomonadota</taxon>
        <taxon>Gammaproteobacteria</taxon>
        <taxon>Moraxellales</taxon>
        <taxon>Moraxellaceae</taxon>
        <taxon>Acinetobacter</taxon>
    </lineage>
</organism>
<evidence type="ECO:0000313" key="3">
    <source>
        <dbReference type="Proteomes" id="UP000663954"/>
    </source>
</evidence>
<reference evidence="2 3" key="1">
    <citation type="journal article" date="2020" name="Front. Cell. Infect. Microbiol.">
        <title>Characterization of Three Porcine Acinetobacter towneri Strains Co-Harboring tet(X3) and bla OXA-58.</title>
        <authorList>
            <person name="Ma J."/>
            <person name="Wang J."/>
            <person name="Feng J."/>
            <person name="Liu Y."/>
            <person name="Yang B."/>
            <person name="Li R."/>
            <person name="Bai L."/>
            <person name="He T."/>
            <person name="Wang X."/>
            <person name="Yang Z."/>
        </authorList>
    </citation>
    <scope>NUCLEOTIDE SEQUENCE [LARGE SCALE GENOMIC DNA]</scope>
    <source>
        <strain evidence="2 3">GX5</strain>
    </source>
</reference>
<gene>
    <name evidence="2" type="ORF">J4G45_06155</name>
</gene>
<dbReference type="RefSeq" id="WP_207973623.1">
    <property type="nucleotide sequence ID" value="NZ_CP071766.1"/>
</dbReference>
<keyword evidence="3" id="KW-1185">Reference proteome</keyword>
<feature type="compositionally biased region" description="Basic and acidic residues" evidence="1">
    <location>
        <begin position="67"/>
        <end position="76"/>
    </location>
</feature>
<name>A0ABX7TGB3_9GAMM</name>
<protein>
    <submittedName>
        <fullName evidence="2">Uncharacterized protein</fullName>
    </submittedName>
</protein>
<evidence type="ECO:0000313" key="2">
    <source>
        <dbReference type="EMBL" id="QTD62736.1"/>
    </source>
</evidence>
<evidence type="ECO:0000256" key="1">
    <source>
        <dbReference type="SAM" id="MobiDB-lite"/>
    </source>
</evidence>
<feature type="region of interest" description="Disordered" evidence="1">
    <location>
        <begin position="30"/>
        <end position="76"/>
    </location>
</feature>